<name>A0A4D9DA57_9STRA</name>
<dbReference type="InterPro" id="IPR039448">
    <property type="entry name" value="Beta_helix"/>
</dbReference>
<keyword evidence="5" id="KW-1185">Reference proteome</keyword>
<evidence type="ECO:0000256" key="2">
    <source>
        <dbReference type="SAM" id="SignalP"/>
    </source>
</evidence>
<dbReference type="InterPro" id="IPR011050">
    <property type="entry name" value="Pectin_lyase_fold/virulence"/>
</dbReference>
<feature type="chain" id="PRO_5020027859" description="Right handed beta helix domain-containing protein" evidence="2">
    <location>
        <begin position="23"/>
        <end position="792"/>
    </location>
</feature>
<sequence length="792" mass="84087">MLKPSTLSMVLGLTLLGSQSMAAPLSCEINVPSQFATISEAVTSALGGQVICVAAGNYSDAFIDLATKGLILQGAQAGVDARTREARNWALGDPYPVNETVFTHSGGVLFVITGGTGATADGIFVPNMGSRALDANADVVSLTIKNSILKSTDDYTANQNGIVQFGAPDKTANYITFERNYIETFARTFLYSLAKGNNWMIKDNEIVSYYFCFGPFFPDGEAYPVGITIQGNNFVGTVPGRDPYDNGRAFNGVLGNALVTDNIFDKVRFGLGVVWLYDGIINGNTFSDSYRYALYLFDGDSQPKPPSSNCSITNNIFDYNGTPESEFLSHGILISDLFGGIPIDASTIRINFNNFKNLGIENSTDVWALRNYGTGSANATDNYWGPSTSDILVNGSAVTSPWIVSYDDDPAKVGEPGFWPINIVSGTPTAAPTPTPTESPTPSPTAVPTATPTMTPTATPTAGPTASPTASPTPAPTPAPTPSPTASPTPSTSTPAPTPAVPQVTPTPEGEDVVVPITAPGTNMTVGDIEFASVTSPGITVVVNVIPDPSDPLFVPPSNFILGDPPTYKFITTNASFSGDITVCLSYLPSAFPAGTQPRLFHFTNNAWADVTTSVDPVAQLVCGVVSSLSPFALGTVTSPTFLAQAYLKSLVQAPGRRFTVLLDLLFLERPVEDVVVSCLLGGNTSALHVQGHATRLLQGRSTKVLKPARLGDEALSFQRGKLRPNTWRPKLRYVKTNDELAWTLPVGGIVFGKTYKIKWRIHMGRGVASGTELPLTVRVADWMEDLVVTAK</sequence>
<dbReference type="Proteomes" id="UP000355283">
    <property type="component" value="Unassembled WGS sequence"/>
</dbReference>
<reference evidence="4 5" key="1">
    <citation type="submission" date="2019-01" db="EMBL/GenBank/DDBJ databases">
        <title>Nuclear Genome Assembly of the Microalgal Biofuel strain Nannochloropsis salina CCMP1776.</title>
        <authorList>
            <person name="Hovde B."/>
        </authorList>
    </citation>
    <scope>NUCLEOTIDE SEQUENCE [LARGE SCALE GENOMIC DNA]</scope>
    <source>
        <strain evidence="4 5">CCMP1776</strain>
    </source>
</reference>
<organism evidence="4 5">
    <name type="scientific">Nannochloropsis salina CCMP1776</name>
    <dbReference type="NCBI Taxonomy" id="1027361"/>
    <lineage>
        <taxon>Eukaryota</taxon>
        <taxon>Sar</taxon>
        <taxon>Stramenopiles</taxon>
        <taxon>Ochrophyta</taxon>
        <taxon>Eustigmatophyceae</taxon>
        <taxon>Eustigmatales</taxon>
        <taxon>Monodopsidaceae</taxon>
        <taxon>Microchloropsis</taxon>
        <taxon>Microchloropsis salina</taxon>
    </lineage>
</organism>
<feature type="region of interest" description="Disordered" evidence="1">
    <location>
        <begin position="417"/>
        <end position="510"/>
    </location>
</feature>
<comment type="caution">
    <text evidence="4">The sequence shown here is derived from an EMBL/GenBank/DDBJ whole genome shotgun (WGS) entry which is preliminary data.</text>
</comment>
<protein>
    <recommendedName>
        <fullName evidence="3">Right handed beta helix domain-containing protein</fullName>
    </recommendedName>
</protein>
<feature type="compositionally biased region" description="Low complexity" evidence="1">
    <location>
        <begin position="446"/>
        <end position="470"/>
    </location>
</feature>
<keyword evidence="2" id="KW-0732">Signal</keyword>
<dbReference type="Gene3D" id="2.160.20.10">
    <property type="entry name" value="Single-stranded right-handed beta-helix, Pectin lyase-like"/>
    <property type="match status" value="1"/>
</dbReference>
<proteinExistence type="predicted"/>
<feature type="domain" description="Right handed beta helix" evidence="3">
    <location>
        <begin position="227"/>
        <end position="357"/>
    </location>
</feature>
<accession>A0A4D9DA57</accession>
<dbReference type="SUPFAM" id="SSF51126">
    <property type="entry name" value="Pectin lyase-like"/>
    <property type="match status" value="1"/>
</dbReference>
<dbReference type="EMBL" id="SDOX01000005">
    <property type="protein sequence ID" value="TFJ87894.1"/>
    <property type="molecule type" value="Genomic_DNA"/>
</dbReference>
<feature type="signal peptide" evidence="2">
    <location>
        <begin position="1"/>
        <end position="22"/>
    </location>
</feature>
<evidence type="ECO:0000313" key="4">
    <source>
        <dbReference type="EMBL" id="TFJ87894.1"/>
    </source>
</evidence>
<feature type="compositionally biased region" description="Pro residues" evidence="1">
    <location>
        <begin position="471"/>
        <end position="487"/>
    </location>
</feature>
<gene>
    <name evidence="4" type="ORF">NSK_001241</name>
</gene>
<evidence type="ECO:0000256" key="1">
    <source>
        <dbReference type="SAM" id="MobiDB-lite"/>
    </source>
</evidence>
<evidence type="ECO:0000259" key="3">
    <source>
        <dbReference type="Pfam" id="PF13229"/>
    </source>
</evidence>
<feature type="compositionally biased region" description="Low complexity" evidence="1">
    <location>
        <begin position="488"/>
        <end position="508"/>
    </location>
</feature>
<dbReference type="InterPro" id="IPR012334">
    <property type="entry name" value="Pectin_lyas_fold"/>
</dbReference>
<dbReference type="AlphaFoldDB" id="A0A4D9DA57"/>
<evidence type="ECO:0000313" key="5">
    <source>
        <dbReference type="Proteomes" id="UP000355283"/>
    </source>
</evidence>
<dbReference type="PRINTS" id="PR01217">
    <property type="entry name" value="PRICHEXTENSN"/>
</dbReference>
<dbReference type="Pfam" id="PF13229">
    <property type="entry name" value="Beta_helix"/>
    <property type="match status" value="1"/>
</dbReference>
<feature type="compositionally biased region" description="Pro residues" evidence="1">
    <location>
        <begin position="431"/>
        <end position="445"/>
    </location>
</feature>